<dbReference type="Pfam" id="PF01225">
    <property type="entry name" value="Mur_ligase"/>
    <property type="match status" value="1"/>
</dbReference>
<feature type="binding site" evidence="7">
    <location>
        <begin position="153"/>
        <end position="154"/>
    </location>
    <ligand>
        <name>UDP-N-acetyl-alpha-D-muramoyl-L-alanyl-D-glutamate</name>
        <dbReference type="ChEBI" id="CHEBI:83900"/>
    </ligand>
</feature>
<comment type="cofactor">
    <cofactor evidence="7">
        <name>Mg(2+)</name>
        <dbReference type="ChEBI" id="CHEBI:18420"/>
    </cofactor>
</comment>
<evidence type="ECO:0000256" key="4">
    <source>
        <dbReference type="ARBA" id="ARBA00022984"/>
    </source>
</evidence>
<keyword evidence="13" id="KW-1185">Reference proteome</keyword>
<dbReference type="InterPro" id="IPR004101">
    <property type="entry name" value="Mur_ligase_C"/>
</dbReference>
<keyword evidence="2 7" id="KW-0132">Cell division</keyword>
<name>A0A0A2EQC0_9PORP</name>
<dbReference type="SUPFAM" id="SSF63418">
    <property type="entry name" value="MurE/MurF N-terminal domain"/>
    <property type="match status" value="1"/>
</dbReference>
<dbReference type="GO" id="GO:0005524">
    <property type="term" value="F:ATP binding"/>
    <property type="evidence" value="ECO:0007669"/>
    <property type="project" value="UniProtKB-UniRule"/>
</dbReference>
<feature type="binding site" evidence="7">
    <location>
        <position position="188"/>
    </location>
    <ligand>
        <name>UDP-N-acetyl-alpha-D-muramoyl-L-alanyl-D-glutamate</name>
        <dbReference type="ChEBI" id="CHEBI:83900"/>
    </ligand>
</feature>
<feature type="binding site" evidence="7">
    <location>
        <position position="377"/>
    </location>
    <ligand>
        <name>meso-2,6-diaminopimelate</name>
        <dbReference type="ChEBI" id="CHEBI:57791"/>
    </ligand>
</feature>
<keyword evidence="7 12" id="KW-0436">Ligase</keyword>
<evidence type="ECO:0000313" key="13">
    <source>
        <dbReference type="Proteomes" id="UP000030146"/>
    </source>
</evidence>
<dbReference type="InterPro" id="IPR036615">
    <property type="entry name" value="Mur_ligase_C_dom_sf"/>
</dbReference>
<keyword evidence="6 7" id="KW-0961">Cell wall biogenesis/degradation</keyword>
<comment type="caution">
    <text evidence="12">The sequence shown here is derived from an EMBL/GenBank/DDBJ whole genome shotgun (WGS) entry which is preliminary data.</text>
</comment>
<comment type="catalytic activity">
    <reaction evidence="7">
        <text>UDP-N-acetyl-alpha-D-muramoyl-L-alanyl-D-glutamate + meso-2,6-diaminopimelate + ATP = UDP-N-acetyl-alpha-D-muramoyl-L-alanyl-gamma-D-glutamyl-meso-2,6-diaminopimelate + ADP + phosphate + H(+)</text>
        <dbReference type="Rhea" id="RHEA:23676"/>
        <dbReference type="ChEBI" id="CHEBI:15378"/>
        <dbReference type="ChEBI" id="CHEBI:30616"/>
        <dbReference type="ChEBI" id="CHEBI:43474"/>
        <dbReference type="ChEBI" id="CHEBI:57791"/>
        <dbReference type="ChEBI" id="CHEBI:83900"/>
        <dbReference type="ChEBI" id="CHEBI:83905"/>
        <dbReference type="ChEBI" id="CHEBI:456216"/>
        <dbReference type="EC" id="6.3.2.13"/>
    </reaction>
</comment>
<dbReference type="InterPro" id="IPR000713">
    <property type="entry name" value="Mur_ligase_N"/>
</dbReference>
<dbReference type="GO" id="GO:0008360">
    <property type="term" value="P:regulation of cell shape"/>
    <property type="evidence" value="ECO:0007669"/>
    <property type="project" value="UniProtKB-KW"/>
</dbReference>
<keyword evidence="5 7" id="KW-0131">Cell cycle</keyword>
<feature type="binding site" evidence="7">
    <location>
        <begin position="111"/>
        <end position="117"/>
    </location>
    <ligand>
        <name>ATP</name>
        <dbReference type="ChEBI" id="CHEBI:30616"/>
    </ligand>
</feature>
<feature type="modified residue" description="N6-carboxylysine" evidence="7">
    <location>
        <position position="220"/>
    </location>
</feature>
<feature type="domain" description="Mur ligase N-terminal catalytic" evidence="9">
    <location>
        <begin position="23"/>
        <end position="97"/>
    </location>
</feature>
<evidence type="ECO:0000313" key="12">
    <source>
        <dbReference type="EMBL" id="KGN83739.1"/>
    </source>
</evidence>
<dbReference type="GO" id="GO:0008765">
    <property type="term" value="F:UDP-N-acetylmuramoylalanyl-D-glutamate-2,6-diaminopimelate ligase activity"/>
    <property type="evidence" value="ECO:0007669"/>
    <property type="project" value="UniProtKB-UniRule"/>
</dbReference>
<accession>A0A0A2EQC0</accession>
<dbReference type="Gene3D" id="3.40.1190.10">
    <property type="entry name" value="Mur-like, catalytic domain"/>
    <property type="match status" value="1"/>
</dbReference>
<dbReference type="InterPro" id="IPR035911">
    <property type="entry name" value="MurE/MurF_N"/>
</dbReference>
<evidence type="ECO:0000256" key="1">
    <source>
        <dbReference type="ARBA" id="ARBA00005898"/>
    </source>
</evidence>
<dbReference type="Pfam" id="PF02875">
    <property type="entry name" value="Mur_ligase_C"/>
    <property type="match status" value="1"/>
</dbReference>
<keyword evidence="7" id="KW-0547">Nucleotide-binding</keyword>
<evidence type="ECO:0000259" key="10">
    <source>
        <dbReference type="Pfam" id="PF02875"/>
    </source>
</evidence>
<feature type="binding site" evidence="7">
    <location>
        <begin position="401"/>
        <end position="404"/>
    </location>
    <ligand>
        <name>meso-2,6-diaminopimelate</name>
        <dbReference type="ChEBI" id="CHEBI:57791"/>
    </ligand>
</feature>
<reference evidence="12 13" key="1">
    <citation type="submission" date="2014-08" db="EMBL/GenBank/DDBJ databases">
        <title>Porphyromonas gulae strain:COT-052_OH3439 Genome sequencing.</title>
        <authorList>
            <person name="Wallis C."/>
            <person name="Deusch O."/>
            <person name="O'Flynn C."/>
            <person name="Davis I."/>
            <person name="Jospin G."/>
            <person name="Darling A.E."/>
            <person name="Coil D.A."/>
            <person name="Alexiev A."/>
            <person name="Horsfall A."/>
            <person name="Kirkwood N."/>
            <person name="Harris S."/>
            <person name="Eisen J.A."/>
        </authorList>
    </citation>
    <scope>NUCLEOTIDE SEQUENCE [LARGE SCALE GENOMIC DNA]</scope>
    <source>
        <strain evidence="13">COT-052 OH3439</strain>
    </source>
</reference>
<keyword evidence="7" id="KW-0963">Cytoplasm</keyword>
<feature type="short sequence motif" description="Meso-diaminopimelate recognition motif" evidence="7">
    <location>
        <begin position="401"/>
        <end position="404"/>
    </location>
</feature>
<dbReference type="GO" id="GO:0071555">
    <property type="term" value="P:cell wall organization"/>
    <property type="evidence" value="ECO:0007669"/>
    <property type="project" value="UniProtKB-KW"/>
</dbReference>
<comment type="pathway">
    <text evidence="7 8">Cell wall biogenesis; peptidoglycan biosynthesis.</text>
</comment>
<keyword evidence="7" id="KW-0460">Magnesium</keyword>
<dbReference type="InterPro" id="IPR036565">
    <property type="entry name" value="Mur-like_cat_sf"/>
</dbReference>
<dbReference type="UniPathway" id="UPA00219"/>
<protein>
    <recommendedName>
        <fullName evidence="7">UDP-N-acetylmuramoyl-L-alanyl-D-glutamate--2,6-diaminopimelate ligase</fullName>
        <ecNumber evidence="7">6.3.2.13</ecNumber>
    </recommendedName>
    <alternativeName>
        <fullName evidence="7">Meso-A2pm-adding enzyme</fullName>
    </alternativeName>
    <alternativeName>
        <fullName evidence="7">Meso-diaminopimelate-adding enzyme</fullName>
    </alternativeName>
    <alternativeName>
        <fullName evidence="7">UDP-MurNAc-L-Ala-D-Glu:meso-diaminopimelate ligase</fullName>
    </alternativeName>
    <alternativeName>
        <fullName evidence="7">UDP-MurNAc-tripeptide synthetase</fullName>
    </alternativeName>
    <alternativeName>
        <fullName evidence="7">UDP-N-acetylmuramyl-tripeptide synthetase</fullName>
    </alternativeName>
</protein>
<comment type="PTM">
    <text evidence="7">Carboxylation is probably crucial for Mg(2+) binding and, consequently, for the gamma-phosphate positioning of ATP.</text>
</comment>
<comment type="caution">
    <text evidence="7">Lacks conserved residue(s) required for the propagation of feature annotation.</text>
</comment>
<comment type="similarity">
    <text evidence="1 7">Belongs to the MurCDEF family. MurE subfamily.</text>
</comment>
<dbReference type="NCBIfam" id="NF001126">
    <property type="entry name" value="PRK00139.1-4"/>
    <property type="match status" value="1"/>
</dbReference>
<dbReference type="PANTHER" id="PTHR23135">
    <property type="entry name" value="MUR LIGASE FAMILY MEMBER"/>
    <property type="match status" value="1"/>
</dbReference>
<dbReference type="RefSeq" id="WP_018964990.1">
    <property type="nucleotide sequence ID" value="NZ_JQJE01000010.1"/>
</dbReference>
<keyword evidence="7" id="KW-0067">ATP-binding</keyword>
<evidence type="ECO:0000259" key="9">
    <source>
        <dbReference type="Pfam" id="PF01225"/>
    </source>
</evidence>
<dbReference type="Pfam" id="PF08245">
    <property type="entry name" value="Mur_ligase_M"/>
    <property type="match status" value="1"/>
</dbReference>
<feature type="domain" description="Mur ligase C-terminal" evidence="10">
    <location>
        <begin position="327"/>
        <end position="456"/>
    </location>
</feature>
<feature type="binding site" evidence="7">
    <location>
        <position position="454"/>
    </location>
    <ligand>
        <name>meso-2,6-diaminopimelate</name>
        <dbReference type="ChEBI" id="CHEBI:57791"/>
    </ligand>
</feature>
<dbReference type="HAMAP" id="MF_00208">
    <property type="entry name" value="MurE"/>
    <property type="match status" value="1"/>
</dbReference>
<feature type="binding site" evidence="7">
    <location>
        <position position="186"/>
    </location>
    <ligand>
        <name>UDP-N-acetyl-alpha-D-muramoyl-L-alanyl-D-glutamate</name>
        <dbReference type="ChEBI" id="CHEBI:83900"/>
    </ligand>
</feature>
<dbReference type="InterPro" id="IPR005761">
    <property type="entry name" value="UDP-N-AcMur-Glu-dNH2Pim_ligase"/>
</dbReference>
<dbReference type="EC" id="6.3.2.13" evidence="7"/>
<comment type="subcellular location">
    <subcellularLocation>
        <location evidence="7 8">Cytoplasm</location>
    </subcellularLocation>
</comment>
<dbReference type="Gene3D" id="3.40.1390.10">
    <property type="entry name" value="MurE/MurF, N-terminal domain"/>
    <property type="match status" value="1"/>
</dbReference>
<dbReference type="SUPFAM" id="SSF53623">
    <property type="entry name" value="MurD-like peptide ligases, catalytic domain"/>
    <property type="match status" value="1"/>
</dbReference>
<feature type="domain" description="Mur ligase central" evidence="11">
    <location>
        <begin position="109"/>
        <end position="304"/>
    </location>
</feature>
<keyword evidence="3 7" id="KW-0133">Cell shape</keyword>
<dbReference type="NCBIfam" id="TIGR01085">
    <property type="entry name" value="murE"/>
    <property type="match status" value="1"/>
</dbReference>
<feature type="binding site" evidence="7">
    <location>
        <position position="458"/>
    </location>
    <ligand>
        <name>meso-2,6-diaminopimelate</name>
        <dbReference type="ChEBI" id="CHEBI:57791"/>
    </ligand>
</feature>
<evidence type="ECO:0000256" key="2">
    <source>
        <dbReference type="ARBA" id="ARBA00022618"/>
    </source>
</evidence>
<comment type="function">
    <text evidence="7">Catalyzes the addition of meso-diaminopimelic acid to the nucleotide precursor UDP-N-acetylmuramoyl-L-alanyl-D-glutamate (UMAG) in the biosynthesis of bacterial cell-wall peptidoglycan.</text>
</comment>
<organism evidence="12 13">
    <name type="scientific">Porphyromonas gulae</name>
    <dbReference type="NCBI Taxonomy" id="111105"/>
    <lineage>
        <taxon>Bacteria</taxon>
        <taxon>Pseudomonadati</taxon>
        <taxon>Bacteroidota</taxon>
        <taxon>Bacteroidia</taxon>
        <taxon>Bacteroidales</taxon>
        <taxon>Porphyromonadaceae</taxon>
        <taxon>Porphyromonas</taxon>
    </lineage>
</organism>
<evidence type="ECO:0000256" key="3">
    <source>
        <dbReference type="ARBA" id="ARBA00022960"/>
    </source>
</evidence>
<evidence type="ECO:0000256" key="5">
    <source>
        <dbReference type="ARBA" id="ARBA00023306"/>
    </source>
</evidence>
<evidence type="ECO:0000256" key="7">
    <source>
        <dbReference type="HAMAP-Rule" id="MF_00208"/>
    </source>
</evidence>
<dbReference type="GO" id="GO:0051301">
    <property type="term" value="P:cell division"/>
    <property type="evidence" value="ECO:0007669"/>
    <property type="project" value="UniProtKB-KW"/>
</dbReference>
<feature type="binding site" evidence="7">
    <location>
        <position position="180"/>
    </location>
    <ligand>
        <name>UDP-N-acetyl-alpha-D-muramoyl-L-alanyl-D-glutamate</name>
        <dbReference type="ChEBI" id="CHEBI:83900"/>
    </ligand>
</feature>
<dbReference type="GO" id="GO:0005737">
    <property type="term" value="C:cytoplasm"/>
    <property type="evidence" value="ECO:0007669"/>
    <property type="project" value="UniProtKB-SubCell"/>
</dbReference>
<dbReference type="GO" id="GO:0000287">
    <property type="term" value="F:magnesium ion binding"/>
    <property type="evidence" value="ECO:0007669"/>
    <property type="project" value="UniProtKB-UniRule"/>
</dbReference>
<dbReference type="PANTHER" id="PTHR23135:SF4">
    <property type="entry name" value="UDP-N-ACETYLMURAMOYL-L-ALANYL-D-GLUTAMATE--2,6-DIAMINOPIMELATE LIGASE MURE HOMOLOG, CHLOROPLASTIC"/>
    <property type="match status" value="1"/>
</dbReference>
<sequence>MKLEQYLSELRPIAVIGDTKQEITDIASDSRKATVGTLFVAIRGTQTDGHIYIPQALTQGCRVFVVEDLPEEKPEGCCFIQVSDTAEVLASLASAHYGHPSRHLTLVGVTGTNGKTTVATLLHRLFRKMGYKVGLVSTVCNYVDDLSEPTTHTTPDPLALNALFRRMVDAGCEYAFMEVSSHAAAQKRIGALDFDGGIFTNLTRDHLDYHGSVPEYLRAKKSFFDGLGAQAFALINADDKNGLVMAQNTQARVCTYALKSMANYRAKIVERHIDGMDMYVDDREVFVRLVGDFNAYNLLCVYGTACELGQDKEEVLRILSELTSVDGRFQAFTAQDGYVAIVDYAHTPDALINVLDTIRPLAKSHKVITVVGAGGNRDKGKRPMMAKEAARRSERLILTSDNPRDEEPQEIIQEMAAGLSTEDRKKTLLITDRAEAIRTACMLAEKGDFVLIAGKGHETYQEIKGIKHHFDDREVVCDAMSKDRIVQ</sequence>
<dbReference type="PATRIC" id="fig|111105.18.peg.1228"/>
<dbReference type="InterPro" id="IPR013221">
    <property type="entry name" value="Mur_ligase_cen"/>
</dbReference>
<dbReference type="Gene3D" id="3.90.190.20">
    <property type="entry name" value="Mur ligase, C-terminal domain"/>
    <property type="match status" value="1"/>
</dbReference>
<dbReference type="GO" id="GO:0009252">
    <property type="term" value="P:peptidoglycan biosynthetic process"/>
    <property type="evidence" value="ECO:0007669"/>
    <property type="project" value="UniProtKB-UniRule"/>
</dbReference>
<gene>
    <name evidence="7" type="primary">murE</name>
    <name evidence="12" type="ORF">HR15_11675</name>
</gene>
<evidence type="ECO:0000259" key="11">
    <source>
        <dbReference type="Pfam" id="PF08245"/>
    </source>
</evidence>
<evidence type="ECO:0000256" key="6">
    <source>
        <dbReference type="ARBA" id="ARBA00023316"/>
    </source>
</evidence>
<keyword evidence="4 7" id="KW-0573">Peptidoglycan synthesis</keyword>
<feature type="binding site" evidence="7">
    <location>
        <position position="30"/>
    </location>
    <ligand>
        <name>UDP-N-acetyl-alpha-D-muramoyl-L-alanyl-D-glutamate</name>
        <dbReference type="ChEBI" id="CHEBI:83900"/>
    </ligand>
</feature>
<dbReference type="AlphaFoldDB" id="A0A0A2EQC0"/>
<dbReference type="Proteomes" id="UP000030146">
    <property type="component" value="Unassembled WGS sequence"/>
</dbReference>
<dbReference type="EMBL" id="JRAK01000160">
    <property type="protein sequence ID" value="KGN83739.1"/>
    <property type="molecule type" value="Genomic_DNA"/>
</dbReference>
<proteinExistence type="inferred from homology"/>
<dbReference type="SUPFAM" id="SSF53244">
    <property type="entry name" value="MurD-like peptide ligases, peptide-binding domain"/>
    <property type="match status" value="1"/>
</dbReference>
<evidence type="ECO:0000256" key="8">
    <source>
        <dbReference type="RuleBase" id="RU004135"/>
    </source>
</evidence>